<proteinExistence type="predicted"/>
<evidence type="ECO:0000256" key="2">
    <source>
        <dbReference type="ARBA" id="ARBA00023136"/>
    </source>
</evidence>
<protein>
    <submittedName>
        <fullName evidence="5">Putative secreted protein</fullName>
    </submittedName>
</protein>
<dbReference type="STRING" id="1179773.BN6_36000"/>
<evidence type="ECO:0000256" key="1">
    <source>
        <dbReference type="ARBA" id="ARBA00004370"/>
    </source>
</evidence>
<dbReference type="Proteomes" id="UP000006281">
    <property type="component" value="Chromosome"/>
</dbReference>
<dbReference type="InterPro" id="IPR050491">
    <property type="entry name" value="AmpC-like"/>
</dbReference>
<organism evidence="5 6">
    <name type="scientific">Saccharothrix espanaensis (strain ATCC 51144 / DSM 44229 / JCM 9112 / NBRC 15066 / NRRL 15764)</name>
    <dbReference type="NCBI Taxonomy" id="1179773"/>
    <lineage>
        <taxon>Bacteria</taxon>
        <taxon>Bacillati</taxon>
        <taxon>Actinomycetota</taxon>
        <taxon>Actinomycetes</taxon>
        <taxon>Pseudonocardiales</taxon>
        <taxon>Pseudonocardiaceae</taxon>
        <taxon>Saccharothrix</taxon>
    </lineage>
</organism>
<sequence>MIVVRVAAAVCAAVCGAALVAGCVGDGTTPPAPPSTAPNVVARLEQALAPLERQGFRGVVEVRRDDRVLVSRAFGPADVAAGRPNTPATRFRVASVTKQFTAVGILLLQEQGRLKATDAACAHLPACPPAWSAVTIEQLITHTAGVVRNVVDTPQERAALLATRPSHLDLAARILARPLGAPGTWAYSNAGYDLLGAVIEHVSGRTYGAFLRASVLDPLGMGDSGIDWPAAEPSTRAVGYVGPATPAPSVDDEFQAAGALYATTGDLARWNTFLLTGTPPLLTPATRDLVLAPTVPVPGMSVRYGYGVQTWRDGKDLAIEHNGGMPGFRTYNGIHPGTRTSVTVVTNLDTFDPSTSGHTLMDIAVRYD</sequence>
<dbReference type="HOGENOM" id="CLU_020027_0_3_11"/>
<dbReference type="GO" id="GO:0016020">
    <property type="term" value="C:membrane"/>
    <property type="evidence" value="ECO:0007669"/>
    <property type="project" value="UniProtKB-SubCell"/>
</dbReference>
<dbReference type="InterPro" id="IPR001466">
    <property type="entry name" value="Beta-lactam-related"/>
</dbReference>
<accession>K0JT06</accession>
<reference evidence="5 6" key="1">
    <citation type="journal article" date="2012" name="BMC Genomics">
        <title>Complete genome sequence of Saccharothrix espanaensis DSM 44229T and comparison to the other completely sequenced Pseudonocardiaceae.</title>
        <authorList>
            <person name="Strobel T."/>
            <person name="Al-Dilaimi A."/>
            <person name="Blom J."/>
            <person name="Gessner A."/>
            <person name="Kalinowski J."/>
            <person name="Luzhetska M."/>
            <person name="Puhler A."/>
            <person name="Szczepanowski R."/>
            <person name="Bechthold A."/>
            <person name="Ruckert C."/>
        </authorList>
    </citation>
    <scope>NUCLEOTIDE SEQUENCE [LARGE SCALE GENOMIC DNA]</scope>
    <source>
        <strain evidence="6">ATCC 51144 / DSM 44229 / JCM 9112 / NBRC 15066 / NRRL 15764</strain>
    </source>
</reference>
<evidence type="ECO:0000256" key="3">
    <source>
        <dbReference type="SAM" id="SignalP"/>
    </source>
</evidence>
<dbReference type="SUPFAM" id="SSF56601">
    <property type="entry name" value="beta-lactamase/transpeptidase-like"/>
    <property type="match status" value="1"/>
</dbReference>
<dbReference type="PANTHER" id="PTHR46825:SF11">
    <property type="entry name" value="PENICILLIN-BINDING PROTEIN 4"/>
    <property type="match status" value="1"/>
</dbReference>
<dbReference type="RefSeq" id="WP_015101007.1">
    <property type="nucleotide sequence ID" value="NC_019673.1"/>
</dbReference>
<feature type="signal peptide" evidence="3">
    <location>
        <begin position="1"/>
        <end position="20"/>
    </location>
</feature>
<gene>
    <name evidence="5" type="ordered locus">BN6_36000</name>
</gene>
<comment type="subcellular location">
    <subcellularLocation>
        <location evidence="1">Membrane</location>
    </subcellularLocation>
</comment>
<dbReference type="PROSITE" id="PS51257">
    <property type="entry name" value="PROKAR_LIPOPROTEIN"/>
    <property type="match status" value="1"/>
</dbReference>
<dbReference type="AlphaFoldDB" id="K0JT06"/>
<dbReference type="Gene3D" id="3.40.710.10">
    <property type="entry name" value="DD-peptidase/beta-lactamase superfamily"/>
    <property type="match status" value="1"/>
</dbReference>
<dbReference type="OrthoDB" id="9809635at2"/>
<dbReference type="eggNOG" id="COG1680">
    <property type="taxonomic scope" value="Bacteria"/>
</dbReference>
<dbReference type="InterPro" id="IPR012338">
    <property type="entry name" value="Beta-lactam/transpept-like"/>
</dbReference>
<feature type="domain" description="Beta-lactamase-related" evidence="4">
    <location>
        <begin position="52"/>
        <end position="353"/>
    </location>
</feature>
<keyword evidence="6" id="KW-1185">Reference proteome</keyword>
<dbReference type="PATRIC" id="fig|1179773.3.peg.3598"/>
<name>K0JT06_SACES</name>
<dbReference type="PANTHER" id="PTHR46825">
    <property type="entry name" value="D-ALANYL-D-ALANINE-CARBOXYPEPTIDASE/ENDOPEPTIDASE AMPH"/>
    <property type="match status" value="1"/>
</dbReference>
<evidence type="ECO:0000313" key="5">
    <source>
        <dbReference type="EMBL" id="CCH30895.1"/>
    </source>
</evidence>
<dbReference type="Pfam" id="PF00144">
    <property type="entry name" value="Beta-lactamase"/>
    <property type="match status" value="1"/>
</dbReference>
<dbReference type="BioCyc" id="SESP1179773:BN6_RS42065-MONOMER"/>
<dbReference type="EMBL" id="HE804045">
    <property type="protein sequence ID" value="CCH30895.1"/>
    <property type="molecule type" value="Genomic_DNA"/>
</dbReference>
<keyword evidence="3" id="KW-0732">Signal</keyword>
<evidence type="ECO:0000259" key="4">
    <source>
        <dbReference type="Pfam" id="PF00144"/>
    </source>
</evidence>
<dbReference type="KEGG" id="sesp:BN6_36000"/>
<feature type="chain" id="PRO_5038389567" evidence="3">
    <location>
        <begin position="21"/>
        <end position="368"/>
    </location>
</feature>
<evidence type="ECO:0000313" key="6">
    <source>
        <dbReference type="Proteomes" id="UP000006281"/>
    </source>
</evidence>
<keyword evidence="2" id="KW-0472">Membrane</keyword>